<organism evidence="3 4">
    <name type="scientific">Flammeovirga kamogawensis</name>
    <dbReference type="NCBI Taxonomy" id="373891"/>
    <lineage>
        <taxon>Bacteria</taxon>
        <taxon>Pseudomonadati</taxon>
        <taxon>Bacteroidota</taxon>
        <taxon>Cytophagia</taxon>
        <taxon>Cytophagales</taxon>
        <taxon>Flammeovirgaceae</taxon>
        <taxon>Flammeovirga</taxon>
    </lineage>
</organism>
<dbReference type="InterPro" id="IPR011990">
    <property type="entry name" value="TPR-like_helical_dom_sf"/>
</dbReference>
<protein>
    <submittedName>
        <fullName evidence="3">Tetratricopeptide repeat protein</fullName>
    </submittedName>
</protein>
<keyword evidence="2" id="KW-0732">Signal</keyword>
<evidence type="ECO:0000256" key="2">
    <source>
        <dbReference type="SAM" id="SignalP"/>
    </source>
</evidence>
<evidence type="ECO:0000313" key="4">
    <source>
        <dbReference type="Proteomes" id="UP000682802"/>
    </source>
</evidence>
<reference evidence="3 4" key="1">
    <citation type="submission" date="2021-05" db="EMBL/GenBank/DDBJ databases">
        <title>Comparative genomic studies on the polysaccharide-degrading batcterial strains of the Flammeovirga genus.</title>
        <authorList>
            <person name="Zewei F."/>
            <person name="Zheng Z."/>
            <person name="Yu L."/>
            <person name="Ruyue G."/>
            <person name="Yanhong M."/>
            <person name="Yuanyuan C."/>
            <person name="Jingyan G."/>
            <person name="Wenjun H."/>
        </authorList>
    </citation>
    <scope>NUCLEOTIDE SEQUENCE [LARGE SCALE GENOMIC DNA]</scope>
    <source>
        <strain evidence="3 4">YS10</strain>
    </source>
</reference>
<feature type="repeat" description="TPR" evidence="1">
    <location>
        <begin position="28"/>
        <end position="61"/>
    </location>
</feature>
<dbReference type="Gene3D" id="1.25.40.10">
    <property type="entry name" value="Tetratricopeptide repeat domain"/>
    <property type="match status" value="1"/>
</dbReference>
<accession>A0ABX8H3Q6</accession>
<dbReference type="EMBL" id="CP076129">
    <property type="protein sequence ID" value="QWG09785.1"/>
    <property type="molecule type" value="Genomic_DNA"/>
</dbReference>
<proteinExistence type="predicted"/>
<feature type="chain" id="PRO_5046563148" evidence="2">
    <location>
        <begin position="22"/>
        <end position="347"/>
    </location>
</feature>
<dbReference type="RefSeq" id="WP_144076451.1">
    <property type="nucleotide sequence ID" value="NZ_CP076129.1"/>
</dbReference>
<dbReference type="PROSITE" id="PS50005">
    <property type="entry name" value="TPR"/>
    <property type="match status" value="2"/>
</dbReference>
<keyword evidence="4" id="KW-1185">Reference proteome</keyword>
<feature type="signal peptide" evidence="2">
    <location>
        <begin position="1"/>
        <end position="21"/>
    </location>
</feature>
<dbReference type="InterPro" id="IPR019734">
    <property type="entry name" value="TPR_rpt"/>
</dbReference>
<evidence type="ECO:0000313" key="3">
    <source>
        <dbReference type="EMBL" id="QWG09785.1"/>
    </source>
</evidence>
<sequence length="347" mass="40182">MKATTIILTVLLCVFQTFSFAQGQNSDSEIFIRKGIELHDNGKYKKAIKQYKKALKLNNEDVLALYELAMSYLAMEDYNKSIYYSKKVIELDKDDNSTILGYVNYGTSLDMLGKQDEALKVYEKGMLRFNYYLLYYNHAVTALSMNKIELARESAISSITVNPNHGSSHLLLSKTYLLENKLTQFLLSKYFFFLVEPSSQRSSIEYSNLKKLQHLDKDLITKDDKGNLNLNLNFNVTDDTTYLHQEIFLLSAKTKKIINPSITDTELFVSTVKGLFETLEDFKSNEPEFVADFYIPIYQKIQEKKLTEPFAYFILQGSEPDAKKWLENNEKELERLYSFFSADQEGK</sequence>
<feature type="repeat" description="TPR" evidence="1">
    <location>
        <begin position="62"/>
        <end position="95"/>
    </location>
</feature>
<dbReference type="SMART" id="SM00028">
    <property type="entry name" value="TPR"/>
    <property type="match status" value="3"/>
</dbReference>
<dbReference type="PANTHER" id="PTHR12558">
    <property type="entry name" value="CELL DIVISION CYCLE 16,23,27"/>
    <property type="match status" value="1"/>
</dbReference>
<evidence type="ECO:0000256" key="1">
    <source>
        <dbReference type="PROSITE-ProRule" id="PRU00339"/>
    </source>
</evidence>
<keyword evidence="1" id="KW-0802">TPR repeat</keyword>
<dbReference type="Proteomes" id="UP000682802">
    <property type="component" value="Chromosome 2"/>
</dbReference>
<dbReference type="PANTHER" id="PTHR12558:SF13">
    <property type="entry name" value="CELL DIVISION CYCLE PROTEIN 27 HOMOLOG"/>
    <property type="match status" value="1"/>
</dbReference>
<gene>
    <name evidence="3" type="ORF">KM029_19080</name>
</gene>
<dbReference type="Pfam" id="PF13414">
    <property type="entry name" value="TPR_11"/>
    <property type="match status" value="1"/>
</dbReference>
<name>A0ABX8H3Q6_9BACT</name>
<dbReference type="SUPFAM" id="SSF48452">
    <property type="entry name" value="TPR-like"/>
    <property type="match status" value="1"/>
</dbReference>